<keyword evidence="5" id="KW-1185">Reference proteome</keyword>
<evidence type="ECO:0000313" key="4">
    <source>
        <dbReference type="EMBL" id="SHE80700.1"/>
    </source>
</evidence>
<dbReference type="STRING" id="1121881.SAMN02745225_01680"/>
<feature type="region of interest" description="Disordered" evidence="1">
    <location>
        <begin position="27"/>
        <end position="63"/>
    </location>
</feature>
<feature type="signal peptide" evidence="2">
    <location>
        <begin position="1"/>
        <end position="27"/>
    </location>
</feature>
<proteinExistence type="predicted"/>
<feature type="chain" id="PRO_5012431724" evidence="2">
    <location>
        <begin position="28"/>
        <end position="157"/>
    </location>
</feature>
<dbReference type="GO" id="GO:0016020">
    <property type="term" value="C:membrane"/>
    <property type="evidence" value="ECO:0007669"/>
    <property type="project" value="InterPro"/>
</dbReference>
<evidence type="ECO:0000259" key="3">
    <source>
        <dbReference type="SMART" id="SM00900"/>
    </source>
</evidence>
<name>A0A1M4WHR0_9ACTN</name>
<dbReference type="Pfam" id="PF04205">
    <property type="entry name" value="FMN_bind"/>
    <property type="match status" value="1"/>
</dbReference>
<protein>
    <submittedName>
        <fullName evidence="4">Uncharacterized protein, contains FMN-binding domain</fullName>
    </submittedName>
</protein>
<gene>
    <name evidence="4" type="ORF">SAMN02745225_01680</name>
</gene>
<keyword evidence="2" id="KW-0732">Signal</keyword>
<sequence>MKRVFTVIVAAVGGFFGVTLLHGPNSAAVTTSSRSTKQAKSAASSSKANPAKKRTGSSVASVTPVSGSAVGKAVNYGYGQIAVRVTVANNKIVDVAVSSVSTLDAYSQQLEQQVVPTLRSEVLKANGTHILLITGATYTSEAYAMSLQDALNQLHFP</sequence>
<dbReference type="EMBL" id="FQUL01000025">
    <property type="protein sequence ID" value="SHE80700.1"/>
    <property type="molecule type" value="Genomic_DNA"/>
</dbReference>
<dbReference type="InterPro" id="IPR007329">
    <property type="entry name" value="FMN-bd"/>
</dbReference>
<reference evidence="5" key="1">
    <citation type="submission" date="2016-11" db="EMBL/GenBank/DDBJ databases">
        <authorList>
            <person name="Varghese N."/>
            <person name="Submissions S."/>
        </authorList>
    </citation>
    <scope>NUCLEOTIDE SEQUENCE [LARGE SCALE GENOMIC DNA]</scope>
    <source>
        <strain evidence="5">DSM 19514</strain>
    </source>
</reference>
<dbReference type="GO" id="GO:0010181">
    <property type="term" value="F:FMN binding"/>
    <property type="evidence" value="ECO:0007669"/>
    <property type="project" value="InterPro"/>
</dbReference>
<accession>A0A1M4WHR0</accession>
<feature type="domain" description="FMN-binding" evidence="3">
    <location>
        <begin position="77"/>
        <end position="154"/>
    </location>
</feature>
<evidence type="ECO:0000313" key="5">
    <source>
        <dbReference type="Proteomes" id="UP000184295"/>
    </source>
</evidence>
<dbReference type="SMART" id="SM00900">
    <property type="entry name" value="FMN_bind"/>
    <property type="match status" value="1"/>
</dbReference>
<organism evidence="4 5">
    <name type="scientific">Ferrithrix thermotolerans DSM 19514</name>
    <dbReference type="NCBI Taxonomy" id="1121881"/>
    <lineage>
        <taxon>Bacteria</taxon>
        <taxon>Bacillati</taxon>
        <taxon>Actinomycetota</taxon>
        <taxon>Acidimicrobiia</taxon>
        <taxon>Acidimicrobiales</taxon>
        <taxon>Acidimicrobiaceae</taxon>
        <taxon>Ferrithrix</taxon>
    </lineage>
</organism>
<dbReference type="Proteomes" id="UP000184295">
    <property type="component" value="Unassembled WGS sequence"/>
</dbReference>
<dbReference type="AlphaFoldDB" id="A0A1M4WHR0"/>
<dbReference type="RefSeq" id="WP_178138764.1">
    <property type="nucleotide sequence ID" value="NZ_FQUL01000025.1"/>
</dbReference>
<evidence type="ECO:0000256" key="2">
    <source>
        <dbReference type="SAM" id="SignalP"/>
    </source>
</evidence>
<evidence type="ECO:0000256" key="1">
    <source>
        <dbReference type="SAM" id="MobiDB-lite"/>
    </source>
</evidence>
<dbReference type="Gene3D" id="3.90.1010.20">
    <property type="match status" value="1"/>
</dbReference>
<feature type="compositionally biased region" description="Low complexity" evidence="1">
    <location>
        <begin position="32"/>
        <end position="49"/>
    </location>
</feature>